<evidence type="ECO:0000313" key="2">
    <source>
        <dbReference type="Proteomes" id="UP001218231"/>
    </source>
</evidence>
<dbReference type="Gene3D" id="3.40.50.1110">
    <property type="entry name" value="SGNH hydrolase"/>
    <property type="match status" value="1"/>
</dbReference>
<dbReference type="EMBL" id="CP117417">
    <property type="protein sequence ID" value="WCT78862.1"/>
    <property type="molecule type" value="Genomic_DNA"/>
</dbReference>
<protein>
    <recommendedName>
        <fullName evidence="3">SGNH hydrolase-type esterase domain-containing protein</fullName>
    </recommendedName>
</protein>
<evidence type="ECO:0008006" key="3">
    <source>
        <dbReference type="Google" id="ProtNLM"/>
    </source>
</evidence>
<reference evidence="1 2" key="1">
    <citation type="submission" date="2023-02" db="EMBL/GenBank/DDBJ databases">
        <title>Genome sequence of Novosphingobium humi KACC 19094.</title>
        <authorList>
            <person name="Kim S."/>
            <person name="Heo J."/>
            <person name="Kwon S.-W."/>
        </authorList>
    </citation>
    <scope>NUCLEOTIDE SEQUENCE [LARGE SCALE GENOMIC DNA]</scope>
    <source>
        <strain evidence="1 2">KACC 19094</strain>
    </source>
</reference>
<name>A0ABY7U020_9SPHN</name>
<organism evidence="1 2">
    <name type="scientific">Novosphingobium humi</name>
    <dbReference type="NCBI Taxonomy" id="2282397"/>
    <lineage>
        <taxon>Bacteria</taxon>
        <taxon>Pseudomonadati</taxon>
        <taxon>Pseudomonadota</taxon>
        <taxon>Alphaproteobacteria</taxon>
        <taxon>Sphingomonadales</taxon>
        <taxon>Sphingomonadaceae</taxon>
        <taxon>Novosphingobium</taxon>
    </lineage>
</organism>
<sequence length="645" mass="65409">MSFVLGFAAGARPNQVRAQTVSAIVPLNSGALGTLPDFGLAKPITYAKTGGSSNLSLSGSSFAAAVALAAGASQSITGTATGADGCVLPWTLTCTGQGGTGGGGGAVNLPNGFALGVLAHSYGQNGITGGATSAALPLIKTNVSGIEAWLEAICPYLRYEKWWGFQYATMNIASGTGTFNKGDTVTQTANGFTGTIASINYSAGAGNLTLKNVSGTFTNGAVTSSSGGSATASNVLMQNYRGANQSISGDYLTEQNGTMGLINRVNALMTLPKPPRVVLINGALNSIINGVAGATAGDQTKVIVDALQAHANWQAGNIIIVLDCNPTTSVGYAGSSSAARQRTSDYNAYLRANMPSWSGYGTTLFRISLFEALITNATGDEAADNASYVAGTNFADANLMYDANHIAQGGAYKVAKQIKAILDGKVADTGNFWKANNAASTAYNGATWTAQAGTVSGALTTKALGSQASGSAVAGVVTGLTITGSATANVKCYLEPGSGSNGAAVGQFIQCFEYTNTGNSDMVTVQFNSFTNGPGAAGQTSWVQFQQDIAIDASGVFSSVSAYLSENNSDKAVMLECDATAQGKAVGLPAEAMTLSLLTPTVQLSGTQPSIKTRLIFRSTAARTGSHTVKVYPTGAVKVVADPTV</sequence>
<accession>A0ABY7U020</accession>
<proteinExistence type="predicted"/>
<keyword evidence="2" id="KW-1185">Reference proteome</keyword>
<evidence type="ECO:0000313" key="1">
    <source>
        <dbReference type="EMBL" id="WCT78862.1"/>
    </source>
</evidence>
<dbReference type="Proteomes" id="UP001218231">
    <property type="component" value="Chromosome"/>
</dbReference>
<dbReference type="RefSeq" id="WP_273619162.1">
    <property type="nucleotide sequence ID" value="NZ_CP117417.1"/>
</dbReference>
<gene>
    <name evidence="1" type="ORF">PQ457_07870</name>
</gene>
<dbReference type="InterPro" id="IPR036514">
    <property type="entry name" value="SGNH_hydro_sf"/>
</dbReference>